<sequence length="54" mass="6241">MSPQKLSSHLEPAQTSFSRIGRFFKWKRLAHSLVEFFKLLAGFFRRLKDSAGGK</sequence>
<dbReference type="AlphaFoldDB" id="A0A7T8GPW3"/>
<dbReference type="EMBL" id="CP045907">
    <property type="protein sequence ID" value="QQP35557.1"/>
    <property type="molecule type" value="Genomic_DNA"/>
</dbReference>
<evidence type="ECO:0000313" key="2">
    <source>
        <dbReference type="Proteomes" id="UP000595437"/>
    </source>
</evidence>
<accession>A0A7T8GPW3</accession>
<keyword evidence="2" id="KW-1185">Reference proteome</keyword>
<protein>
    <submittedName>
        <fullName evidence="1">Uncharacterized protein</fullName>
    </submittedName>
</protein>
<reference evidence="2" key="1">
    <citation type="submission" date="2021-01" db="EMBL/GenBank/DDBJ databases">
        <title>Caligus Genome Assembly.</title>
        <authorList>
            <person name="Gallardo-Escarate C."/>
        </authorList>
    </citation>
    <scope>NUCLEOTIDE SEQUENCE [LARGE SCALE GENOMIC DNA]</scope>
</reference>
<gene>
    <name evidence="1" type="ORF">FKW44_023821</name>
</gene>
<evidence type="ECO:0000313" key="1">
    <source>
        <dbReference type="EMBL" id="QQP35557.1"/>
    </source>
</evidence>
<proteinExistence type="predicted"/>
<dbReference type="Proteomes" id="UP000595437">
    <property type="component" value="Chromosome 18"/>
</dbReference>
<organism evidence="1 2">
    <name type="scientific">Caligus rogercresseyi</name>
    <name type="common">Sea louse</name>
    <dbReference type="NCBI Taxonomy" id="217165"/>
    <lineage>
        <taxon>Eukaryota</taxon>
        <taxon>Metazoa</taxon>
        <taxon>Ecdysozoa</taxon>
        <taxon>Arthropoda</taxon>
        <taxon>Crustacea</taxon>
        <taxon>Multicrustacea</taxon>
        <taxon>Hexanauplia</taxon>
        <taxon>Copepoda</taxon>
        <taxon>Siphonostomatoida</taxon>
        <taxon>Caligidae</taxon>
        <taxon>Caligus</taxon>
    </lineage>
</organism>
<name>A0A7T8GPW3_CALRO</name>